<name>A0A6J4T759_9ACTN</name>
<accession>A0A6J4T759</accession>
<reference evidence="1" key="1">
    <citation type="submission" date="2020-02" db="EMBL/GenBank/DDBJ databases">
        <authorList>
            <person name="Meier V. D."/>
        </authorList>
    </citation>
    <scope>NUCLEOTIDE SEQUENCE</scope>
    <source>
        <strain evidence="1">AVDCRST_MAG17</strain>
    </source>
</reference>
<dbReference type="AlphaFoldDB" id="A0A6J4T759"/>
<organism evidence="1">
    <name type="scientific">uncultured Solirubrobacterales bacterium</name>
    <dbReference type="NCBI Taxonomy" id="768556"/>
    <lineage>
        <taxon>Bacteria</taxon>
        <taxon>Bacillati</taxon>
        <taxon>Actinomycetota</taxon>
        <taxon>Thermoleophilia</taxon>
        <taxon>Solirubrobacterales</taxon>
        <taxon>environmental samples</taxon>
    </lineage>
</organism>
<dbReference type="GO" id="GO:0008168">
    <property type="term" value="F:methyltransferase activity"/>
    <property type="evidence" value="ECO:0007669"/>
    <property type="project" value="UniProtKB-KW"/>
</dbReference>
<dbReference type="Gene3D" id="3.40.50.150">
    <property type="entry name" value="Vaccinia Virus protein VP39"/>
    <property type="match status" value="1"/>
</dbReference>
<dbReference type="GO" id="GO:0032259">
    <property type="term" value="P:methylation"/>
    <property type="evidence" value="ECO:0007669"/>
    <property type="project" value="UniProtKB-KW"/>
</dbReference>
<gene>
    <name evidence="1" type="ORF">AVDCRST_MAG17-2220</name>
</gene>
<sequence length="67" mass="7633">MSSPTHRLHLAFFAAIDEPLEDEDPSDRTLDVETQLGWLRALGFDDVDCYWKWLEMALLVGVKPVGD</sequence>
<keyword evidence="1" id="KW-0808">Transferase</keyword>
<proteinExistence type="predicted"/>
<keyword evidence="1" id="KW-0489">Methyltransferase</keyword>
<dbReference type="InterPro" id="IPR029063">
    <property type="entry name" value="SAM-dependent_MTases_sf"/>
</dbReference>
<dbReference type="EMBL" id="CADCVV010000182">
    <property type="protein sequence ID" value="CAA9514954.1"/>
    <property type="molecule type" value="Genomic_DNA"/>
</dbReference>
<protein>
    <submittedName>
        <fullName evidence="1">Methyltransferase type 12</fullName>
    </submittedName>
</protein>
<evidence type="ECO:0000313" key="1">
    <source>
        <dbReference type="EMBL" id="CAA9514954.1"/>
    </source>
</evidence>